<dbReference type="AlphaFoldDB" id="A0A409WNQ7"/>
<keyword evidence="1" id="KW-0812">Transmembrane</keyword>
<evidence type="ECO:0000313" key="3">
    <source>
        <dbReference type="Proteomes" id="UP000283269"/>
    </source>
</evidence>
<keyword evidence="1" id="KW-0472">Membrane</keyword>
<feature type="transmembrane region" description="Helical" evidence="1">
    <location>
        <begin position="12"/>
        <end position="31"/>
    </location>
</feature>
<keyword evidence="1" id="KW-1133">Transmembrane helix</keyword>
<dbReference type="Proteomes" id="UP000283269">
    <property type="component" value="Unassembled WGS sequence"/>
</dbReference>
<dbReference type="EMBL" id="NHYD01003345">
    <property type="protein sequence ID" value="PPQ80131.1"/>
    <property type="molecule type" value="Genomic_DNA"/>
</dbReference>
<dbReference type="InParanoid" id="A0A409WNQ7"/>
<accession>A0A409WNQ7</accession>
<name>A0A409WNQ7_PSICY</name>
<protein>
    <submittedName>
        <fullName evidence="2">Uncharacterized protein</fullName>
    </submittedName>
</protein>
<evidence type="ECO:0000313" key="2">
    <source>
        <dbReference type="EMBL" id="PPQ80131.1"/>
    </source>
</evidence>
<comment type="caution">
    <text evidence="2">The sequence shown here is derived from an EMBL/GenBank/DDBJ whole genome shotgun (WGS) entry which is preliminary data.</text>
</comment>
<gene>
    <name evidence="2" type="ORF">CVT25_001430</name>
</gene>
<sequence>MLSSIITSIEEFFLTGLVSLAIIVATVRAHFARFSVDFEWAGFLGVFLICLILTLGLYLYLAISQCCSWQARRRGSADEEWSAFGELEVSSGRRFHVLPVILNRRCFHESSMSPYRGRGRGIRLDDSGLESLGEALLEHNPHEQTIHIFPPRSVNDPLFV</sequence>
<feature type="transmembrane region" description="Helical" evidence="1">
    <location>
        <begin position="43"/>
        <end position="63"/>
    </location>
</feature>
<dbReference type="OrthoDB" id="3061833at2759"/>
<keyword evidence="3" id="KW-1185">Reference proteome</keyword>
<reference evidence="2 3" key="1">
    <citation type="journal article" date="2018" name="Evol. Lett.">
        <title>Horizontal gene cluster transfer increased hallucinogenic mushroom diversity.</title>
        <authorList>
            <person name="Reynolds H.T."/>
            <person name="Vijayakumar V."/>
            <person name="Gluck-Thaler E."/>
            <person name="Korotkin H.B."/>
            <person name="Matheny P.B."/>
            <person name="Slot J.C."/>
        </authorList>
    </citation>
    <scope>NUCLEOTIDE SEQUENCE [LARGE SCALE GENOMIC DNA]</scope>
    <source>
        <strain evidence="2 3">2631</strain>
    </source>
</reference>
<evidence type="ECO:0000256" key="1">
    <source>
        <dbReference type="SAM" id="Phobius"/>
    </source>
</evidence>
<proteinExistence type="predicted"/>
<organism evidence="2 3">
    <name type="scientific">Psilocybe cyanescens</name>
    <dbReference type="NCBI Taxonomy" id="93625"/>
    <lineage>
        <taxon>Eukaryota</taxon>
        <taxon>Fungi</taxon>
        <taxon>Dikarya</taxon>
        <taxon>Basidiomycota</taxon>
        <taxon>Agaricomycotina</taxon>
        <taxon>Agaricomycetes</taxon>
        <taxon>Agaricomycetidae</taxon>
        <taxon>Agaricales</taxon>
        <taxon>Agaricineae</taxon>
        <taxon>Strophariaceae</taxon>
        <taxon>Psilocybe</taxon>
    </lineage>
</organism>